<feature type="compositionally biased region" description="Low complexity" evidence="1">
    <location>
        <begin position="35"/>
        <end position="62"/>
    </location>
</feature>
<dbReference type="Proteomes" id="UP000521943">
    <property type="component" value="Unassembled WGS sequence"/>
</dbReference>
<keyword evidence="3" id="KW-1185">Reference proteome</keyword>
<feature type="compositionally biased region" description="Basic and acidic residues" evidence="1">
    <location>
        <begin position="569"/>
        <end position="581"/>
    </location>
</feature>
<feature type="compositionally biased region" description="Acidic residues" evidence="1">
    <location>
        <begin position="582"/>
        <end position="598"/>
    </location>
</feature>
<dbReference type="EMBL" id="JACGCI010000302">
    <property type="protein sequence ID" value="KAF6741026.1"/>
    <property type="molecule type" value="Genomic_DNA"/>
</dbReference>
<protein>
    <submittedName>
        <fullName evidence="2">Uncharacterized protein</fullName>
    </submittedName>
</protein>
<gene>
    <name evidence="2" type="ORF">DFP72DRAFT_343901</name>
</gene>
<evidence type="ECO:0000313" key="2">
    <source>
        <dbReference type="EMBL" id="KAF6741026.1"/>
    </source>
</evidence>
<comment type="caution">
    <text evidence="2">The sequence shown here is derived from an EMBL/GenBank/DDBJ whole genome shotgun (WGS) entry which is preliminary data.</text>
</comment>
<evidence type="ECO:0000256" key="1">
    <source>
        <dbReference type="SAM" id="MobiDB-lite"/>
    </source>
</evidence>
<proteinExistence type="predicted"/>
<organism evidence="2 3">
    <name type="scientific">Ephemerocybe angulata</name>
    <dbReference type="NCBI Taxonomy" id="980116"/>
    <lineage>
        <taxon>Eukaryota</taxon>
        <taxon>Fungi</taxon>
        <taxon>Dikarya</taxon>
        <taxon>Basidiomycota</taxon>
        <taxon>Agaricomycotina</taxon>
        <taxon>Agaricomycetes</taxon>
        <taxon>Agaricomycetidae</taxon>
        <taxon>Agaricales</taxon>
        <taxon>Agaricineae</taxon>
        <taxon>Psathyrellaceae</taxon>
        <taxon>Ephemerocybe</taxon>
    </lineage>
</organism>
<sequence length="598" mass="65872">MPKARLSDSGDPSSPPNGHLSAQRPSRSSARLKARSPIARPPSTSASASTRTTRPQSSRISRALPGSASIRAQLSTLPNPTAPAPSTLQDPLPPRPSIPLASTQEERDTCRSAFTDALVSDPERFANLVALSSSPEGRERLCSAAVSVFSSSSAPRLPVEPKDILSWVLNVVSSDPRTPTILSHALDLRTRTKHNRRRSRRDLAATIFLRASPSIMDGFRFTVGVFWLHSLPKSQPYPPPERWVTSREEDRARWQKYIDVTPLADKRKSRGKKHPVFLYDENKAQLVIPPEVSCIVKDKATGLIVFAVYRQFSADPSILAWAKRSVIQASTTRKSVRYEDSGTIVQIGFTAGALSRPLFGIARNLLWRGAAGDDTQRDLSSLLTYVWNRAMGTLPAPIIEDFKSFYGDCDLPRLDPDWPASQNSLGKLRLPPDCGGHTFDHAELAPGCAVFAQRYARVVHHEHQGHRYAINWNSLREGRVCRGGDFYAASHGICMKSAADSLFSWVPGDWHTTGLGSFDPFADAPHREDPDFNQHSIAFVTSGRVKGVYRKYETERALSAPDRIRAAVEEFDEHSGDHDDACSSDEDGSGEDSSDEEG</sequence>
<dbReference type="AlphaFoldDB" id="A0A8H6H7N0"/>
<name>A0A8H6H7N0_9AGAR</name>
<feature type="compositionally biased region" description="Polar residues" evidence="1">
    <location>
        <begin position="70"/>
        <end position="89"/>
    </location>
</feature>
<reference evidence="2 3" key="1">
    <citation type="submission" date="2020-07" db="EMBL/GenBank/DDBJ databases">
        <title>Comparative genomics of pyrophilous fungi reveals a link between fire events and developmental genes.</title>
        <authorList>
            <consortium name="DOE Joint Genome Institute"/>
            <person name="Steindorff A.S."/>
            <person name="Carver A."/>
            <person name="Calhoun S."/>
            <person name="Stillman K."/>
            <person name="Liu H."/>
            <person name="Lipzen A."/>
            <person name="Pangilinan J."/>
            <person name="Labutti K."/>
            <person name="Bruns T.D."/>
            <person name="Grigoriev I.V."/>
        </authorList>
    </citation>
    <scope>NUCLEOTIDE SEQUENCE [LARGE SCALE GENOMIC DNA]</scope>
    <source>
        <strain evidence="2 3">CBS 144469</strain>
    </source>
</reference>
<feature type="region of interest" description="Disordered" evidence="1">
    <location>
        <begin position="1"/>
        <end position="107"/>
    </location>
</feature>
<accession>A0A8H6H7N0</accession>
<feature type="region of interest" description="Disordered" evidence="1">
    <location>
        <begin position="569"/>
        <end position="598"/>
    </location>
</feature>
<dbReference type="OrthoDB" id="3060302at2759"/>
<evidence type="ECO:0000313" key="3">
    <source>
        <dbReference type="Proteomes" id="UP000521943"/>
    </source>
</evidence>